<sequence>MSLIISLAGLAQEKSNDLNNVLRINVLSPGIEFEMPLSEKSTLAANTGIGIQGSYLHLDYTNSGITYYIAPFLDVTYKKLYNRESRLSKNKNLDYNSGNYWGIRLLTNFKEVESHNVLRKDKTSFALGPTWGIQRAYGKMHLMFDIGSVYYFDTKGNNGFFPVMLQLNLGFNIKKWDR</sequence>
<reference evidence="1 2" key="1">
    <citation type="journal article" date="2015" name="Int. J. Syst. Evol. Microbiol.">
        <title>Mariniphaga sediminis sp. nov., isolated from coastal sediment.</title>
        <authorList>
            <person name="Wang F.Q."/>
            <person name="Shen Q.Y."/>
            <person name="Chen G.J."/>
            <person name="Du Z.J."/>
        </authorList>
    </citation>
    <scope>NUCLEOTIDE SEQUENCE [LARGE SCALE GENOMIC DNA]</scope>
    <source>
        <strain evidence="1 2">SY21</strain>
    </source>
</reference>
<name>A0A399D6E4_9BACT</name>
<proteinExistence type="predicted"/>
<protein>
    <recommendedName>
        <fullName evidence="3">DUF3575 domain-containing protein</fullName>
    </recommendedName>
</protein>
<dbReference type="EMBL" id="QWET01000002">
    <property type="protein sequence ID" value="RIH66758.1"/>
    <property type="molecule type" value="Genomic_DNA"/>
</dbReference>
<evidence type="ECO:0008006" key="3">
    <source>
        <dbReference type="Google" id="ProtNLM"/>
    </source>
</evidence>
<gene>
    <name evidence="1" type="ORF">D1164_03960</name>
</gene>
<dbReference type="Proteomes" id="UP000266441">
    <property type="component" value="Unassembled WGS sequence"/>
</dbReference>
<evidence type="ECO:0000313" key="1">
    <source>
        <dbReference type="EMBL" id="RIH66758.1"/>
    </source>
</evidence>
<evidence type="ECO:0000313" key="2">
    <source>
        <dbReference type="Proteomes" id="UP000266441"/>
    </source>
</evidence>
<dbReference type="AlphaFoldDB" id="A0A399D6E4"/>
<keyword evidence="2" id="KW-1185">Reference proteome</keyword>
<accession>A0A399D6E4</accession>
<organism evidence="1 2">
    <name type="scientific">Mariniphaga sediminis</name>
    <dbReference type="NCBI Taxonomy" id="1628158"/>
    <lineage>
        <taxon>Bacteria</taxon>
        <taxon>Pseudomonadati</taxon>
        <taxon>Bacteroidota</taxon>
        <taxon>Bacteroidia</taxon>
        <taxon>Marinilabiliales</taxon>
        <taxon>Prolixibacteraceae</taxon>
        <taxon>Mariniphaga</taxon>
    </lineage>
</organism>
<comment type="caution">
    <text evidence="1">The sequence shown here is derived from an EMBL/GenBank/DDBJ whole genome shotgun (WGS) entry which is preliminary data.</text>
</comment>